<feature type="domain" description="TraD coupling protein N-terminal" evidence="9">
    <location>
        <begin position="35"/>
        <end position="125"/>
    </location>
</feature>
<dbReference type="GO" id="GO:0005886">
    <property type="term" value="C:plasma membrane"/>
    <property type="evidence" value="ECO:0007669"/>
    <property type="project" value="UniProtKB-SubCell"/>
</dbReference>
<keyword evidence="3 7" id="KW-0812">Transmembrane</keyword>
<reference evidence="10 11" key="1">
    <citation type="submission" date="2014-06" db="EMBL/GenBank/DDBJ databases">
        <authorList>
            <person name="Urmite Genomes Urmite Genomes"/>
        </authorList>
    </citation>
    <scope>NUCLEOTIDE SEQUENCE [LARGE SCALE GENOMIC DNA]</scope>
</reference>
<sequence>MRNEPNFKHYTRGGQISFHNLRMWDQITKTLTFLCLFLWLVFTGIITWWVTSYEQIQQAIAYYYACFLHLVGQKQSFTLPFHGQNYRQTVESLLHYSYFKSNANHMVELLGKSALAGFALALFLGLALAAYFIKRGKAQRANQFIRGSRLETMDKVKQQIIEEQASSDIRIDGFPLLAGSEVQHLLVHGTVGTGKSQLIMKILDALRQRGDRVIIYDKGAAFIPHYFDANRDAILNPFDARCPNWDLWAEAPRDSDFENMAESLIPMHGDSEPFWVNAARTVFSSCASVMRNDPERSIEKLLLLLLSCEFSQLEHYLRGTPAATLVSSKIEKTAISIRSVITTYLKSLMTLSGLHSEGSPSFSIREFIMNEQHKGWLFISSNGEQHTTLKPLISMWLAMASLTLLSLTPNPERRIWFICDELPSLHKLPLLGETIAEVRKFGGCFLLGMQSFAQLTKVYGQAGGAKELFDLLNTRFFFRSPSADMARLVASELGEEEIEESRENYSYGANSIRDGISLGSQRVTRPIISYPQVLELKDLSCFVRLPGHYPVTQLELIHQKRPMQFKGFVARDMPIIEHKVPHDEALDSIEDDSSLGSEIVTTTSKASKPNSNQRKCKKKAEVLVQEEAQLL</sequence>
<evidence type="ECO:0000259" key="9">
    <source>
        <dbReference type="Pfam" id="PF12615"/>
    </source>
</evidence>
<dbReference type="EMBL" id="CCSB01000005">
    <property type="protein sequence ID" value="CDZ79415.1"/>
    <property type="molecule type" value="Genomic_DNA"/>
</dbReference>
<dbReference type="PANTHER" id="PTHR37937:SF1">
    <property type="entry name" value="CONJUGATIVE TRANSFER: DNA TRANSPORT"/>
    <property type="match status" value="1"/>
</dbReference>
<evidence type="ECO:0000256" key="1">
    <source>
        <dbReference type="ARBA" id="ARBA00004651"/>
    </source>
</evidence>
<evidence type="ECO:0000256" key="5">
    <source>
        <dbReference type="ARBA" id="ARBA00023136"/>
    </source>
</evidence>
<keyword evidence="5 7" id="KW-0472">Membrane</keyword>
<feature type="domain" description="Type IV secretion system coupling protein TraD DNA-binding" evidence="8">
    <location>
        <begin position="170"/>
        <end position="556"/>
    </location>
</feature>
<dbReference type="NCBIfam" id="TIGR02759">
    <property type="entry name" value="TraD_Ftype"/>
    <property type="match status" value="1"/>
</dbReference>
<feature type="region of interest" description="Disordered" evidence="6">
    <location>
        <begin position="597"/>
        <end position="619"/>
    </location>
</feature>
<dbReference type="InterPro" id="IPR014128">
    <property type="entry name" value="T4SS_TraD"/>
</dbReference>
<evidence type="ECO:0000256" key="3">
    <source>
        <dbReference type="ARBA" id="ARBA00022692"/>
    </source>
</evidence>
<evidence type="ECO:0000259" key="8">
    <source>
        <dbReference type="Pfam" id="PF10412"/>
    </source>
</evidence>
<feature type="transmembrane region" description="Helical" evidence="7">
    <location>
        <begin position="31"/>
        <end position="50"/>
    </location>
</feature>
<dbReference type="STRING" id="1034943.BN59_03733"/>
<gene>
    <name evidence="10" type="primary">traD</name>
    <name evidence="10" type="ORF">BN59_03733</name>
</gene>
<evidence type="ECO:0000256" key="2">
    <source>
        <dbReference type="ARBA" id="ARBA00022475"/>
    </source>
</evidence>
<dbReference type="InterPro" id="IPR019476">
    <property type="entry name" value="T4SS_TraD_DNA-bd"/>
</dbReference>
<dbReference type="InterPro" id="IPR027417">
    <property type="entry name" value="P-loop_NTPase"/>
</dbReference>
<feature type="compositionally biased region" description="Polar residues" evidence="6">
    <location>
        <begin position="597"/>
        <end position="613"/>
    </location>
</feature>
<dbReference type="OrthoDB" id="9803543at2"/>
<protein>
    <submittedName>
        <fullName evidence="10">DNA transport protein TraD</fullName>
    </submittedName>
</protein>
<evidence type="ECO:0000256" key="4">
    <source>
        <dbReference type="ARBA" id="ARBA00022989"/>
    </source>
</evidence>
<dbReference type="InterPro" id="IPR022585">
    <property type="entry name" value="TraD_N"/>
</dbReference>
<evidence type="ECO:0000256" key="7">
    <source>
        <dbReference type="SAM" id="Phobius"/>
    </source>
</evidence>
<dbReference type="Gene3D" id="3.40.50.300">
    <property type="entry name" value="P-loop containing nucleotide triphosphate hydrolases"/>
    <property type="match status" value="2"/>
</dbReference>
<evidence type="ECO:0000313" key="11">
    <source>
        <dbReference type="Proteomes" id="UP000044071"/>
    </source>
</evidence>
<dbReference type="Pfam" id="PF12615">
    <property type="entry name" value="TraD_N"/>
    <property type="match status" value="1"/>
</dbReference>
<accession>A0A078KYH4</accession>
<dbReference type="PANTHER" id="PTHR37937">
    <property type="entry name" value="CONJUGATIVE TRANSFER: DNA TRANSPORT"/>
    <property type="match status" value="1"/>
</dbReference>
<dbReference type="CDD" id="cd01127">
    <property type="entry name" value="TrwB_TraG_TraD_VirD4"/>
    <property type="match status" value="1"/>
</dbReference>
<dbReference type="SUPFAM" id="SSF52540">
    <property type="entry name" value="P-loop containing nucleoside triphosphate hydrolases"/>
    <property type="match status" value="1"/>
</dbReference>
<dbReference type="Pfam" id="PF10412">
    <property type="entry name" value="TrwB_AAD_bind"/>
    <property type="match status" value="1"/>
</dbReference>
<dbReference type="InterPro" id="IPR051539">
    <property type="entry name" value="T4SS-coupling_protein"/>
</dbReference>
<name>A0A078KYH4_9GAMM</name>
<evidence type="ECO:0000256" key="6">
    <source>
        <dbReference type="SAM" id="MobiDB-lite"/>
    </source>
</evidence>
<keyword evidence="11" id="KW-1185">Reference proteome</keyword>
<dbReference type="AlphaFoldDB" id="A0A078KYH4"/>
<evidence type="ECO:0000313" key="10">
    <source>
        <dbReference type="EMBL" id="CDZ79415.1"/>
    </source>
</evidence>
<feature type="transmembrane region" description="Helical" evidence="7">
    <location>
        <begin position="114"/>
        <end position="133"/>
    </location>
</feature>
<comment type="subcellular location">
    <subcellularLocation>
        <location evidence="1">Cell membrane</location>
        <topology evidence="1">Multi-pass membrane protein</topology>
    </subcellularLocation>
</comment>
<dbReference type="eggNOG" id="COG3505">
    <property type="taxonomic scope" value="Bacteria"/>
</dbReference>
<dbReference type="Proteomes" id="UP000044071">
    <property type="component" value="Unassembled WGS sequence"/>
</dbReference>
<keyword evidence="4 7" id="KW-1133">Transmembrane helix</keyword>
<dbReference type="RefSeq" id="WP_081935204.1">
    <property type="nucleotide sequence ID" value="NZ_CCVW01000005.1"/>
</dbReference>
<proteinExistence type="predicted"/>
<keyword evidence="2" id="KW-1003">Cell membrane</keyword>
<organism evidence="10 11">
    <name type="scientific">Legionella massiliensis</name>
    <dbReference type="NCBI Taxonomy" id="1034943"/>
    <lineage>
        <taxon>Bacteria</taxon>
        <taxon>Pseudomonadati</taxon>
        <taxon>Pseudomonadota</taxon>
        <taxon>Gammaproteobacteria</taxon>
        <taxon>Legionellales</taxon>
        <taxon>Legionellaceae</taxon>
        <taxon>Legionella</taxon>
    </lineage>
</organism>